<gene>
    <name evidence="3" type="ORF">SYNPS1DRAFT_11999</name>
</gene>
<dbReference type="InterPro" id="IPR006722">
    <property type="entry name" value="Sedlin"/>
</dbReference>
<feature type="non-terminal residue" evidence="3">
    <location>
        <position position="1"/>
    </location>
</feature>
<dbReference type="Pfam" id="PF04628">
    <property type="entry name" value="Sedlin_N"/>
    <property type="match status" value="1"/>
</dbReference>
<sequence>NNPLFVRNFSQQYPDLKYHYIAHTACDAIEERVSPGGSNANEPYVGLLYAMEDMAVYGYMTNTRIKFIVVITVPQSPIRDADMKPIFRRIHSAYIGLVSNPFHELDTNRPINSSMFSTMIEQIATAVGTPTA</sequence>
<evidence type="ECO:0000256" key="1">
    <source>
        <dbReference type="ARBA" id="ARBA00006626"/>
    </source>
</evidence>
<keyword evidence="4" id="KW-1185">Reference proteome</keyword>
<dbReference type="SUPFAM" id="SSF64356">
    <property type="entry name" value="SNARE-like"/>
    <property type="match status" value="1"/>
</dbReference>
<dbReference type="InterPro" id="IPR011012">
    <property type="entry name" value="Longin-like_dom_sf"/>
</dbReference>
<dbReference type="Proteomes" id="UP000278143">
    <property type="component" value="Unassembled WGS sequence"/>
</dbReference>
<proteinExistence type="inferred from homology"/>
<name>A0A4P9Z5J5_9FUNG</name>
<dbReference type="EMBL" id="KZ989138">
    <property type="protein sequence ID" value="RKP27893.1"/>
    <property type="molecule type" value="Genomic_DNA"/>
</dbReference>
<dbReference type="CDD" id="cd14854">
    <property type="entry name" value="TRAPPC2L"/>
    <property type="match status" value="1"/>
</dbReference>
<dbReference type="AlphaFoldDB" id="A0A4P9Z5J5"/>
<evidence type="ECO:0000313" key="4">
    <source>
        <dbReference type="Proteomes" id="UP000278143"/>
    </source>
</evidence>
<dbReference type="Gene3D" id="3.30.450.70">
    <property type="match status" value="1"/>
</dbReference>
<reference evidence="4" key="1">
    <citation type="journal article" date="2018" name="Nat. Microbiol.">
        <title>Leveraging single-cell genomics to expand the fungal tree of life.</title>
        <authorList>
            <person name="Ahrendt S.R."/>
            <person name="Quandt C.A."/>
            <person name="Ciobanu D."/>
            <person name="Clum A."/>
            <person name="Salamov A."/>
            <person name="Andreopoulos B."/>
            <person name="Cheng J.F."/>
            <person name="Woyke T."/>
            <person name="Pelin A."/>
            <person name="Henrissat B."/>
            <person name="Reynolds N.K."/>
            <person name="Benny G.L."/>
            <person name="Smith M.E."/>
            <person name="James T.Y."/>
            <person name="Grigoriev I.V."/>
        </authorList>
    </citation>
    <scope>NUCLEOTIDE SEQUENCE [LARGE SCALE GENOMIC DNA]</scope>
    <source>
        <strain evidence="4">Benny S71-1</strain>
    </source>
</reference>
<evidence type="ECO:0000256" key="2">
    <source>
        <dbReference type="ARBA" id="ARBA00024408"/>
    </source>
</evidence>
<organism evidence="3 4">
    <name type="scientific">Syncephalis pseudoplumigaleata</name>
    <dbReference type="NCBI Taxonomy" id="1712513"/>
    <lineage>
        <taxon>Eukaryota</taxon>
        <taxon>Fungi</taxon>
        <taxon>Fungi incertae sedis</taxon>
        <taxon>Zoopagomycota</taxon>
        <taxon>Zoopagomycotina</taxon>
        <taxon>Zoopagomycetes</taxon>
        <taxon>Zoopagales</taxon>
        <taxon>Piptocephalidaceae</taxon>
        <taxon>Syncephalis</taxon>
    </lineage>
</organism>
<protein>
    <recommendedName>
        <fullName evidence="2">Trafficking protein particle complex subunit 2-like protein</fullName>
    </recommendedName>
</protein>
<comment type="similarity">
    <text evidence="1">Belongs to the TRAPP small subunits family. Sedlin subfamily.</text>
</comment>
<dbReference type="GO" id="GO:0005737">
    <property type="term" value="C:cytoplasm"/>
    <property type="evidence" value="ECO:0007669"/>
    <property type="project" value="GOC"/>
</dbReference>
<dbReference type="OrthoDB" id="18320at2759"/>
<dbReference type="InterPro" id="IPR044760">
    <property type="entry name" value="TRAPPC2L"/>
</dbReference>
<accession>A0A4P9Z5J5</accession>
<evidence type="ECO:0000313" key="3">
    <source>
        <dbReference type="EMBL" id="RKP27893.1"/>
    </source>
</evidence>
<dbReference type="GO" id="GO:0006888">
    <property type="term" value="P:endoplasmic reticulum to Golgi vesicle-mediated transport"/>
    <property type="evidence" value="ECO:0007669"/>
    <property type="project" value="InterPro"/>
</dbReference>
<dbReference type="PANTHER" id="PTHR12403">
    <property type="entry name" value="TRAFFICKING PROTEIN PARTICLE COMPLEX SUBUNIT 2"/>
    <property type="match status" value="1"/>
</dbReference>